<organism evidence="2 3">
    <name type="scientific">Dactylosporangium sucinum</name>
    <dbReference type="NCBI Taxonomy" id="1424081"/>
    <lineage>
        <taxon>Bacteria</taxon>
        <taxon>Bacillati</taxon>
        <taxon>Actinomycetota</taxon>
        <taxon>Actinomycetes</taxon>
        <taxon>Micromonosporales</taxon>
        <taxon>Micromonosporaceae</taxon>
        <taxon>Dactylosporangium</taxon>
    </lineage>
</organism>
<proteinExistence type="predicted"/>
<dbReference type="Pfam" id="PF20254">
    <property type="entry name" value="DMFA2_C"/>
    <property type="match status" value="1"/>
</dbReference>
<keyword evidence="3" id="KW-1185">Reference proteome</keyword>
<feature type="domain" description="N,N-dimethylformamidase beta subunit-like C-terminal" evidence="1">
    <location>
        <begin position="170"/>
        <end position="521"/>
    </location>
</feature>
<comment type="caution">
    <text evidence="2">The sequence shown here is derived from an EMBL/GenBank/DDBJ whole genome shotgun (WGS) entry which is preliminary data.</text>
</comment>
<evidence type="ECO:0000259" key="1">
    <source>
        <dbReference type="Pfam" id="PF20254"/>
    </source>
</evidence>
<protein>
    <recommendedName>
        <fullName evidence="1">N,N-dimethylformamidase beta subunit-like C-terminal domain-containing protein</fullName>
    </recommendedName>
</protein>
<gene>
    <name evidence="2" type="ORF">GCM10007977_074210</name>
</gene>
<dbReference type="RefSeq" id="WP_229836204.1">
    <property type="nucleotide sequence ID" value="NZ_BMPI01000046.1"/>
</dbReference>
<dbReference type="AlphaFoldDB" id="A0A917X3L7"/>
<dbReference type="Pfam" id="PF13620">
    <property type="entry name" value="CarboxypepD_reg"/>
    <property type="match status" value="1"/>
</dbReference>
<dbReference type="EMBL" id="BMPI01000046">
    <property type="protein sequence ID" value="GGM61883.1"/>
    <property type="molecule type" value="Genomic_DNA"/>
</dbReference>
<dbReference type="InterPro" id="IPR008969">
    <property type="entry name" value="CarboxyPept-like_regulatory"/>
</dbReference>
<dbReference type="Proteomes" id="UP000642070">
    <property type="component" value="Unassembled WGS sequence"/>
</dbReference>
<dbReference type="InterPro" id="IPR029062">
    <property type="entry name" value="Class_I_gatase-like"/>
</dbReference>
<dbReference type="SUPFAM" id="SSF49464">
    <property type="entry name" value="Carboxypeptidase regulatory domain-like"/>
    <property type="match status" value="1"/>
</dbReference>
<sequence>MTVLIGFVSDEMYVAIADAQIEFVPAGGDTSLDVRSRASGAVWADLPPGNYTVTIAKPGFGRKTTAVEIGAGTEPVQFRLLSDESLLGYVWPKYARAGQTGELRLHVNEPFQVSLWRYGWQKEKVCDIGWFEAFAPGGDMQTIPDGDIVASGVDWNHARFAFPPDLDLRTVTAPDRTGLYYFHVNTRSGRFTSFPWVVAPAVPTNRIAVLAANLCWNAYNDWGGRSNYVAASRLPGRPSVNVTQESPWFRPTGAVWWTAAAYAPLSFDRPEPINAIGESDDIGDPITRTGTEHVAPGEWRLLGWLEQQGYPFDLYAESQLDEGVLDLGAYDVLILNCHPEYWTTSMYDRVKTWVQDSGGKLLYLGGNGINCSVDIDGSAMTVQNMDLSDWLPSRSYVGEGALMPSRFGLRHELESNLLGVGMTLTGMGTGAPYSVVAPDDPVFAGTGLARSDQFGHGFLAMRCPGGASGHETDKRDAGTPPGTRLLAAGLNEDGGGAEFVTYSTASGGLVYSVGSINWPTSVVVDSAVAAITRNMLDICLGTTP</sequence>
<dbReference type="Gene3D" id="2.60.40.1120">
    <property type="entry name" value="Carboxypeptidase-like, regulatory domain"/>
    <property type="match status" value="1"/>
</dbReference>
<evidence type="ECO:0000313" key="3">
    <source>
        <dbReference type="Proteomes" id="UP000642070"/>
    </source>
</evidence>
<reference evidence="2" key="1">
    <citation type="journal article" date="2014" name="Int. J. Syst. Evol. Microbiol.">
        <title>Complete genome sequence of Corynebacterium casei LMG S-19264T (=DSM 44701T), isolated from a smear-ripened cheese.</title>
        <authorList>
            <consortium name="US DOE Joint Genome Institute (JGI-PGF)"/>
            <person name="Walter F."/>
            <person name="Albersmeier A."/>
            <person name="Kalinowski J."/>
            <person name="Ruckert C."/>
        </authorList>
    </citation>
    <scope>NUCLEOTIDE SEQUENCE</scope>
    <source>
        <strain evidence="2">JCM 19831</strain>
    </source>
</reference>
<accession>A0A917X3L7</accession>
<evidence type="ECO:0000313" key="2">
    <source>
        <dbReference type="EMBL" id="GGM61883.1"/>
    </source>
</evidence>
<dbReference type="Gene3D" id="3.40.50.880">
    <property type="match status" value="1"/>
</dbReference>
<name>A0A917X3L7_9ACTN</name>
<reference evidence="2" key="2">
    <citation type="submission" date="2020-09" db="EMBL/GenBank/DDBJ databases">
        <authorList>
            <person name="Sun Q."/>
            <person name="Ohkuma M."/>
        </authorList>
    </citation>
    <scope>NUCLEOTIDE SEQUENCE</scope>
    <source>
        <strain evidence="2">JCM 19831</strain>
    </source>
</reference>
<dbReference type="InterPro" id="IPR046540">
    <property type="entry name" value="DMFA2_C"/>
</dbReference>